<dbReference type="SUPFAM" id="SSF63501">
    <property type="entry name" value="Frizzled cysteine-rich domain"/>
    <property type="match status" value="1"/>
</dbReference>
<evidence type="ECO:0000256" key="9">
    <source>
        <dbReference type="ARBA" id="ARBA00023157"/>
    </source>
</evidence>
<evidence type="ECO:0000256" key="12">
    <source>
        <dbReference type="PROSITE-ProRule" id="PRU00090"/>
    </source>
</evidence>
<dbReference type="FunFam" id="1.20.1070.10:FF:000020">
    <property type="entry name" value="Frizzled class receptor 10"/>
    <property type="match status" value="1"/>
</dbReference>
<name>A0A0L8IGT0_OCTBM</name>
<keyword evidence="4" id="KW-1003">Cell membrane</keyword>
<gene>
    <name evidence="17" type="ORF">OCBIM_22037630mg</name>
</gene>
<feature type="transmembrane region" description="Helical" evidence="13">
    <location>
        <begin position="327"/>
        <end position="355"/>
    </location>
</feature>
<evidence type="ECO:0000256" key="6">
    <source>
        <dbReference type="ARBA" id="ARBA00022989"/>
    </source>
</evidence>
<dbReference type="PANTHER" id="PTHR11309:SF99">
    <property type="entry name" value="FRIZZLED-4"/>
    <property type="match status" value="1"/>
</dbReference>
<evidence type="ECO:0000256" key="11">
    <source>
        <dbReference type="ARBA" id="ARBA00023224"/>
    </source>
</evidence>
<comment type="subcellular location">
    <subcellularLocation>
        <location evidence="1">Cell membrane</location>
        <topology evidence="1">Multi-pass membrane protein</topology>
    </subcellularLocation>
</comment>
<evidence type="ECO:0000256" key="3">
    <source>
        <dbReference type="ARBA" id="ARBA00022473"/>
    </source>
</evidence>
<dbReference type="InterPro" id="IPR000539">
    <property type="entry name" value="Frizzled/Smoothened_7TM"/>
</dbReference>
<dbReference type="Gene3D" id="1.10.2000.10">
    <property type="entry name" value="Frizzled cysteine-rich domain"/>
    <property type="match status" value="1"/>
</dbReference>
<dbReference type="OrthoDB" id="5959102at2759"/>
<feature type="disulfide bond" evidence="12">
    <location>
        <begin position="107"/>
        <end position="148"/>
    </location>
</feature>
<keyword evidence="5 13" id="KW-0812">Transmembrane</keyword>
<dbReference type="KEGG" id="obi:106883907"/>
<dbReference type="SMART" id="SM01330">
    <property type="entry name" value="Frizzled"/>
    <property type="match status" value="1"/>
</dbReference>
<protein>
    <recommendedName>
        <fullName evidence="18">Frizzled-4</fullName>
    </recommendedName>
</protein>
<evidence type="ECO:0000259" key="16">
    <source>
        <dbReference type="PROSITE" id="PS50261"/>
    </source>
</evidence>
<accession>A0A0L8IGT0</accession>
<reference evidence="17" key="1">
    <citation type="submission" date="2015-07" db="EMBL/GenBank/DDBJ databases">
        <title>MeaNS - Measles Nucleotide Surveillance Program.</title>
        <authorList>
            <person name="Tran T."/>
            <person name="Druce J."/>
        </authorList>
    </citation>
    <scope>NUCLEOTIDE SEQUENCE</scope>
    <source>
        <strain evidence="17">UCB-OBI-ISO-001</strain>
        <tissue evidence="17">Gonad</tissue>
    </source>
</reference>
<dbReference type="InterPro" id="IPR036790">
    <property type="entry name" value="Frizzled_dom_sf"/>
</dbReference>
<feature type="disulfide bond" evidence="12">
    <location>
        <begin position="33"/>
        <end position="94"/>
    </location>
</feature>
<keyword evidence="11" id="KW-0807">Transducer</keyword>
<dbReference type="Gene3D" id="1.20.1070.10">
    <property type="entry name" value="Rhodopsin 7-helix transmembrane proteins"/>
    <property type="match status" value="1"/>
</dbReference>
<evidence type="ECO:0000259" key="15">
    <source>
        <dbReference type="PROSITE" id="PS50038"/>
    </source>
</evidence>
<evidence type="ECO:0000313" key="17">
    <source>
        <dbReference type="EMBL" id="KOG00702.1"/>
    </source>
</evidence>
<dbReference type="PANTHER" id="PTHR11309">
    <property type="entry name" value="FRIZZLED"/>
    <property type="match status" value="1"/>
</dbReference>
<sequence length="590" mass="67860">MNWSCVLIVLSTVVGQVVVTGFTSTSDRQHERCERITIPMCLNMRYNMTKMPNLLGQINQKDAAIQVHEFLPLVELGCSKLLRFFLCSFYAPMCTEMVNAVLVVSACRSMCLEVKSKCEPVLKNLMFTWPASLDCQQLPEHSNKKHLCMEAPNVTDEPDMQPETINAEWWNIVQSFKDKTHDGHNRRLHYGGGQYGHNRDIGSTHTLCPDRFVYVDKHGGHNYSCAPRCNIDVYFKQEDKRFAKIWLLVWATFCCISTTITVLTFAIDTSRFKYPERPIIFLSMCYAIYSGAYMIRGITGPNSISCDRLRDGTEFLIQEGLESTWCIIVFLILYYFGMASAIWWVILTLTWFLAAGRKWVQEAIESLSSYFHVAAWAIPAVKTIIILTMRRVDGDELTGLCFVGNQDIVALTGFVITPLLIYLIIGTIFIFAGFFAMFKIRRNLKQDGTNIRKLEKLMAKIGIFSVLYTLPATCVIGCYFYERINFDNWKTEAMRRRCRSNRNGEKDCSLSQSIPTIEVYMLKIFMSLIVGITSGMWVWSYKTVNSWKNFFSSRFSRRKHIYHGNYQQAPVFLMKTRGQKLVPKNVGTRV</sequence>
<feature type="transmembrane region" description="Helical" evidence="13">
    <location>
        <begin position="245"/>
        <end position="267"/>
    </location>
</feature>
<dbReference type="PROSITE" id="PS50038">
    <property type="entry name" value="FZ"/>
    <property type="match status" value="1"/>
</dbReference>
<dbReference type="GO" id="GO:0005886">
    <property type="term" value="C:plasma membrane"/>
    <property type="evidence" value="ECO:0007669"/>
    <property type="project" value="UniProtKB-SubCell"/>
</dbReference>
<comment type="similarity">
    <text evidence="2">Belongs to the G-protein coupled receptor Fz/Smo family.</text>
</comment>
<dbReference type="SMART" id="SM00063">
    <property type="entry name" value="FRI"/>
    <property type="match status" value="1"/>
</dbReference>
<feature type="transmembrane region" description="Helical" evidence="13">
    <location>
        <begin position="457"/>
        <end position="482"/>
    </location>
</feature>
<feature type="chain" id="PRO_5012316986" description="Frizzled-4" evidence="14">
    <location>
        <begin position="16"/>
        <end position="590"/>
    </location>
</feature>
<dbReference type="GO" id="GO:0017147">
    <property type="term" value="F:Wnt-protein binding"/>
    <property type="evidence" value="ECO:0007669"/>
    <property type="project" value="TreeGrafter"/>
</dbReference>
<keyword evidence="14" id="KW-0732">Signal</keyword>
<dbReference type="PRINTS" id="PR00489">
    <property type="entry name" value="FRIZZLED"/>
</dbReference>
<feature type="transmembrane region" description="Helical" evidence="13">
    <location>
        <begin position="367"/>
        <end position="388"/>
    </location>
</feature>
<dbReference type="InterPro" id="IPR020067">
    <property type="entry name" value="Frizzled_dom"/>
</dbReference>
<organism evidence="17">
    <name type="scientific">Octopus bimaculoides</name>
    <name type="common">California two-spotted octopus</name>
    <dbReference type="NCBI Taxonomy" id="37653"/>
    <lineage>
        <taxon>Eukaryota</taxon>
        <taxon>Metazoa</taxon>
        <taxon>Spiralia</taxon>
        <taxon>Lophotrochozoa</taxon>
        <taxon>Mollusca</taxon>
        <taxon>Cephalopoda</taxon>
        <taxon>Coleoidea</taxon>
        <taxon>Octopodiformes</taxon>
        <taxon>Octopoda</taxon>
        <taxon>Incirrata</taxon>
        <taxon>Octopodidae</taxon>
        <taxon>Octopus</taxon>
    </lineage>
</organism>
<keyword evidence="8 13" id="KW-0472">Membrane</keyword>
<dbReference type="CDD" id="cd15909">
    <property type="entry name" value="7tmF_FZD4_9_10-like"/>
    <property type="match status" value="1"/>
</dbReference>
<comment type="caution">
    <text evidence="12">Lacks conserved residue(s) required for the propagation of feature annotation.</text>
</comment>
<keyword evidence="7" id="KW-0297">G-protein coupled receptor</keyword>
<feature type="disulfide bond" evidence="12">
    <location>
        <begin position="111"/>
        <end position="135"/>
    </location>
</feature>
<dbReference type="STRING" id="37653.A0A0L8IGT0"/>
<evidence type="ECO:0008006" key="18">
    <source>
        <dbReference type="Google" id="ProtNLM"/>
    </source>
</evidence>
<proteinExistence type="inferred from homology"/>
<evidence type="ECO:0000256" key="13">
    <source>
        <dbReference type="SAM" id="Phobius"/>
    </source>
</evidence>
<feature type="domain" description="FZ" evidence="15">
    <location>
        <begin position="28"/>
        <end position="151"/>
    </location>
</feature>
<dbReference type="EMBL" id="KQ415761">
    <property type="protein sequence ID" value="KOG00702.1"/>
    <property type="molecule type" value="Genomic_DNA"/>
</dbReference>
<evidence type="ECO:0000256" key="7">
    <source>
        <dbReference type="ARBA" id="ARBA00023040"/>
    </source>
</evidence>
<feature type="domain" description="G-protein coupled receptors family 2 profile 2" evidence="16">
    <location>
        <begin position="243"/>
        <end position="546"/>
    </location>
</feature>
<dbReference type="GO" id="GO:0005615">
    <property type="term" value="C:extracellular space"/>
    <property type="evidence" value="ECO:0007669"/>
    <property type="project" value="TreeGrafter"/>
</dbReference>
<dbReference type="InterPro" id="IPR015526">
    <property type="entry name" value="Frizzled/SFRP"/>
</dbReference>
<feature type="disulfide bond" evidence="12">
    <location>
        <begin position="41"/>
        <end position="87"/>
    </location>
</feature>
<evidence type="ECO:0000256" key="8">
    <source>
        <dbReference type="ARBA" id="ARBA00023136"/>
    </source>
</evidence>
<evidence type="ECO:0000256" key="10">
    <source>
        <dbReference type="ARBA" id="ARBA00023170"/>
    </source>
</evidence>
<evidence type="ECO:0000256" key="5">
    <source>
        <dbReference type="ARBA" id="ARBA00022692"/>
    </source>
</evidence>
<evidence type="ECO:0000256" key="1">
    <source>
        <dbReference type="ARBA" id="ARBA00004651"/>
    </source>
</evidence>
<feature type="transmembrane region" description="Helical" evidence="13">
    <location>
        <begin position="279"/>
        <end position="295"/>
    </location>
</feature>
<dbReference type="GO" id="GO:0035567">
    <property type="term" value="P:non-canonical Wnt signaling pathway"/>
    <property type="evidence" value="ECO:0007669"/>
    <property type="project" value="TreeGrafter"/>
</dbReference>
<keyword evidence="3" id="KW-0217">Developmental protein</keyword>
<evidence type="ECO:0000256" key="2">
    <source>
        <dbReference type="ARBA" id="ARBA00008077"/>
    </source>
</evidence>
<dbReference type="OMA" id="WSILCFF"/>
<dbReference type="AlphaFoldDB" id="A0A0L8IGT0"/>
<feature type="transmembrane region" description="Helical" evidence="13">
    <location>
        <begin position="408"/>
        <end position="436"/>
    </location>
</feature>
<evidence type="ECO:0000256" key="14">
    <source>
        <dbReference type="SAM" id="SignalP"/>
    </source>
</evidence>
<feature type="transmembrane region" description="Helical" evidence="13">
    <location>
        <begin position="520"/>
        <end position="539"/>
    </location>
</feature>
<dbReference type="GO" id="GO:0060070">
    <property type="term" value="P:canonical Wnt signaling pathway"/>
    <property type="evidence" value="ECO:0007669"/>
    <property type="project" value="TreeGrafter"/>
</dbReference>
<dbReference type="GO" id="GO:0004930">
    <property type="term" value="F:G protein-coupled receptor activity"/>
    <property type="evidence" value="ECO:0007669"/>
    <property type="project" value="UniProtKB-KW"/>
</dbReference>
<keyword evidence="10" id="KW-0675">Receptor</keyword>
<feature type="signal peptide" evidence="14">
    <location>
        <begin position="1"/>
        <end position="15"/>
    </location>
</feature>
<dbReference type="InterPro" id="IPR017981">
    <property type="entry name" value="GPCR_2-like_7TM"/>
</dbReference>
<dbReference type="Pfam" id="PF01392">
    <property type="entry name" value="Fz"/>
    <property type="match status" value="1"/>
</dbReference>
<dbReference type="PROSITE" id="PS50261">
    <property type="entry name" value="G_PROTEIN_RECEP_F2_4"/>
    <property type="match status" value="1"/>
</dbReference>
<keyword evidence="6 13" id="KW-1133">Transmembrane helix</keyword>
<dbReference type="Pfam" id="PF01534">
    <property type="entry name" value="Frizzled"/>
    <property type="match status" value="1"/>
</dbReference>
<keyword evidence="9 12" id="KW-1015">Disulfide bond</keyword>
<evidence type="ECO:0000256" key="4">
    <source>
        <dbReference type="ARBA" id="ARBA00022475"/>
    </source>
</evidence>